<dbReference type="PANTHER" id="PTHR13285:SF23">
    <property type="entry name" value="TEICHOIC ACID D-ALANYLTRANSFERASE"/>
    <property type="match status" value="1"/>
</dbReference>
<evidence type="ECO:0000313" key="12">
    <source>
        <dbReference type="Proteomes" id="UP000031532"/>
    </source>
</evidence>
<feature type="transmembrane region" description="Helical" evidence="10">
    <location>
        <begin position="381"/>
        <end position="402"/>
    </location>
</feature>
<evidence type="ECO:0000256" key="2">
    <source>
        <dbReference type="ARBA" id="ARBA00010323"/>
    </source>
</evidence>
<keyword evidence="6 10" id="KW-1133">Transmembrane helix</keyword>
<dbReference type="OrthoDB" id="9805788at2"/>
<evidence type="ECO:0000256" key="4">
    <source>
        <dbReference type="ARBA" id="ARBA00022679"/>
    </source>
</evidence>
<dbReference type="InterPro" id="IPR004299">
    <property type="entry name" value="MBOAT_fam"/>
</dbReference>
<dbReference type="InterPro" id="IPR051085">
    <property type="entry name" value="MB_O-acyltransferase"/>
</dbReference>
<keyword evidence="7 9" id="KW-0472">Membrane</keyword>
<reference evidence="11 12" key="1">
    <citation type="journal article" date="2015" name="Genome Announc.">
        <title>Draft Genome Sequence of the Terrestrial Cyanobacterium Scytonema millei VB511283, Isolated from Eastern India.</title>
        <authorList>
            <person name="Sen D."/>
            <person name="Chandrababunaidu M.M."/>
            <person name="Singh D."/>
            <person name="Sanghi N."/>
            <person name="Ghorai A."/>
            <person name="Mishra G.P."/>
            <person name="Madduluri M."/>
            <person name="Adhikary S.P."/>
            <person name="Tripathy S."/>
        </authorList>
    </citation>
    <scope>NUCLEOTIDE SEQUENCE [LARGE SCALE GENOMIC DNA]</scope>
    <source>
        <strain evidence="11 12">VB511283</strain>
    </source>
</reference>
<evidence type="ECO:0000256" key="9">
    <source>
        <dbReference type="PIRNR" id="PIRNR016636"/>
    </source>
</evidence>
<feature type="transmembrane region" description="Helical" evidence="10">
    <location>
        <begin position="429"/>
        <end position="450"/>
    </location>
</feature>
<feature type="transmembrane region" description="Helical" evidence="10">
    <location>
        <begin position="321"/>
        <end position="338"/>
    </location>
</feature>
<dbReference type="GO" id="GO:0005886">
    <property type="term" value="C:plasma membrane"/>
    <property type="evidence" value="ECO:0007669"/>
    <property type="project" value="UniProtKB-SubCell"/>
</dbReference>
<accession>A0A9X5I7E2</accession>
<evidence type="ECO:0000256" key="10">
    <source>
        <dbReference type="SAM" id="Phobius"/>
    </source>
</evidence>
<feature type="transmembrane region" description="Helical" evidence="10">
    <location>
        <begin position="123"/>
        <end position="144"/>
    </location>
</feature>
<keyword evidence="4 9" id="KW-0808">Transferase</keyword>
<name>A0A9X5I7E2_9CYAN</name>
<dbReference type="PIRSF" id="PIRSF016636">
    <property type="entry name" value="AlgI_DltB"/>
    <property type="match status" value="1"/>
</dbReference>
<comment type="subcellular location">
    <subcellularLocation>
        <location evidence="1">Cell membrane</location>
        <topology evidence="1">Multi-pass membrane protein</topology>
    </subcellularLocation>
</comment>
<sequence length="495" mass="56988">MLFTSPEFAIFFLVTFIIYYLPFFQKQQPIIIIAGSFIFYGWNSSWLMGLLALSISLNTITSFKILHSLRKRQKHLWMTLGIVGNLLILGFFKYGILITNFITTTFHTSNVLTDSAITLLSDLPVPIGLSFYTFLSIGLLADLAREQSFVLRGSYSKKISFRHHLLSTSLFITFFPSLISGPISRASDFYSQVQPKFLKDIPWYDVLRSLIIGYYLKMVIADNLKDYTYWISFPYYQSLGTMTNIVLLVGYSIQIFADFAGYSLIAIGLAAALGYQLPQNFNFPYVSLSLSEFWRRWHISLSTWLRDYLYFPLGGNRKGKIRTYINLIVVMTLGGLWHGATWNYAVWGIFHGCGLAVERLLGVNQTSKEIQDRSKSFWQQFLLDLIRWFFVFSFVSIGWIFFKLVNFDAAIDFFITLTRNLHQRLSLDIIAPTTLFALPIIISHSFYFLIYKYLSNNKLLKNISLKSSMDLVLGVLLALTLLDAGSTDTFIYFQF</sequence>
<evidence type="ECO:0000256" key="7">
    <source>
        <dbReference type="ARBA" id="ARBA00023136"/>
    </source>
</evidence>
<feature type="transmembrane region" description="Helical" evidence="10">
    <location>
        <begin position="233"/>
        <end position="253"/>
    </location>
</feature>
<comment type="caution">
    <text evidence="11">The sequence shown here is derived from an EMBL/GenBank/DDBJ whole genome shotgun (WGS) entry which is preliminary data.</text>
</comment>
<organism evidence="11 12">
    <name type="scientific">Scytonema millei VB511283</name>
    <dbReference type="NCBI Taxonomy" id="1245923"/>
    <lineage>
        <taxon>Bacteria</taxon>
        <taxon>Bacillati</taxon>
        <taxon>Cyanobacteriota</taxon>
        <taxon>Cyanophyceae</taxon>
        <taxon>Nostocales</taxon>
        <taxon>Scytonemataceae</taxon>
        <taxon>Scytonema</taxon>
    </lineage>
</organism>
<dbReference type="Pfam" id="PF03062">
    <property type="entry name" value="MBOAT"/>
    <property type="match status" value="1"/>
</dbReference>
<evidence type="ECO:0000256" key="5">
    <source>
        <dbReference type="ARBA" id="ARBA00022692"/>
    </source>
</evidence>
<feature type="transmembrane region" description="Helical" evidence="10">
    <location>
        <begin position="76"/>
        <end position="103"/>
    </location>
</feature>
<dbReference type="GO" id="GO:0042121">
    <property type="term" value="P:alginic acid biosynthetic process"/>
    <property type="evidence" value="ECO:0007669"/>
    <property type="project" value="InterPro"/>
</dbReference>
<evidence type="ECO:0000256" key="3">
    <source>
        <dbReference type="ARBA" id="ARBA00022475"/>
    </source>
</evidence>
<keyword evidence="8 9" id="KW-0012">Acyltransferase</keyword>
<dbReference type="GO" id="GO:0016746">
    <property type="term" value="F:acyltransferase activity"/>
    <property type="evidence" value="ECO:0007669"/>
    <property type="project" value="UniProtKB-KW"/>
</dbReference>
<keyword evidence="12" id="KW-1185">Reference proteome</keyword>
<evidence type="ECO:0000256" key="6">
    <source>
        <dbReference type="ARBA" id="ARBA00022989"/>
    </source>
</evidence>
<dbReference type="RefSeq" id="WP_039713791.1">
    <property type="nucleotide sequence ID" value="NZ_JTJC03000017.1"/>
</dbReference>
<proteinExistence type="inferred from homology"/>
<feature type="transmembrane region" description="Helical" evidence="10">
    <location>
        <begin position="165"/>
        <end position="183"/>
    </location>
</feature>
<keyword evidence="3 9" id="KW-1003">Cell membrane</keyword>
<dbReference type="EMBL" id="JTJC03000017">
    <property type="protein sequence ID" value="NHC38041.1"/>
    <property type="molecule type" value="Genomic_DNA"/>
</dbReference>
<feature type="transmembrane region" description="Helical" evidence="10">
    <location>
        <begin position="30"/>
        <end position="55"/>
    </location>
</feature>
<dbReference type="InterPro" id="IPR024194">
    <property type="entry name" value="Ac/AlaTfrase_AlgI/DltB"/>
</dbReference>
<evidence type="ECO:0000256" key="8">
    <source>
        <dbReference type="ARBA" id="ARBA00023315"/>
    </source>
</evidence>
<feature type="transmembrane region" description="Helical" evidence="10">
    <location>
        <begin position="471"/>
        <end position="493"/>
    </location>
</feature>
<dbReference type="Proteomes" id="UP000031532">
    <property type="component" value="Unassembled WGS sequence"/>
</dbReference>
<dbReference type="PIRSF" id="PIRSF500217">
    <property type="entry name" value="AlgI"/>
    <property type="match status" value="1"/>
</dbReference>
<gene>
    <name evidence="11" type="ORF">QH73_0026050</name>
</gene>
<comment type="similarity">
    <text evidence="2 9">Belongs to the membrane-bound acyltransferase family.</text>
</comment>
<evidence type="ECO:0000256" key="1">
    <source>
        <dbReference type="ARBA" id="ARBA00004651"/>
    </source>
</evidence>
<dbReference type="InterPro" id="IPR028362">
    <property type="entry name" value="AlgI"/>
</dbReference>
<dbReference type="AlphaFoldDB" id="A0A9X5I7E2"/>
<dbReference type="PANTHER" id="PTHR13285">
    <property type="entry name" value="ACYLTRANSFERASE"/>
    <property type="match status" value="1"/>
</dbReference>
<keyword evidence="5 10" id="KW-0812">Transmembrane</keyword>
<feature type="transmembrane region" description="Helical" evidence="10">
    <location>
        <begin position="7"/>
        <end position="24"/>
    </location>
</feature>
<feature type="transmembrane region" description="Helical" evidence="10">
    <location>
        <begin position="259"/>
        <end position="277"/>
    </location>
</feature>
<evidence type="ECO:0000313" key="11">
    <source>
        <dbReference type="EMBL" id="NHC38041.1"/>
    </source>
</evidence>
<protein>
    <submittedName>
        <fullName evidence="11">MBOAT family protein</fullName>
    </submittedName>
</protein>